<evidence type="ECO:0000313" key="2">
    <source>
        <dbReference type="Proteomes" id="UP001054945"/>
    </source>
</evidence>
<proteinExistence type="predicted"/>
<evidence type="ECO:0000313" key="1">
    <source>
        <dbReference type="EMBL" id="GIY82960.1"/>
    </source>
</evidence>
<name>A0AAV4WJB2_CAEEX</name>
<protein>
    <submittedName>
        <fullName evidence="1">Uncharacterized protein</fullName>
    </submittedName>
</protein>
<accession>A0AAV4WJB2</accession>
<dbReference type="AlphaFoldDB" id="A0AAV4WJB2"/>
<dbReference type="Proteomes" id="UP001054945">
    <property type="component" value="Unassembled WGS sequence"/>
</dbReference>
<sequence>MKFLNPIDMGCLIKILDPRHISNKKNSYLESALNQWNAISSSITANWWNRCQRESRCWFELDIPQVKQALKVKHLCKVIRNEQKDVGSAVGRPSTPGSWAEQAGTSEKEICNSEVFINPGCTYKQLDGTVISTYLYLIWFVLKLASQKNTGFVYGLDHGWEYPYAPVLKYISVAYADCNIEF</sequence>
<comment type="caution">
    <text evidence="1">The sequence shown here is derived from an EMBL/GenBank/DDBJ whole genome shotgun (WGS) entry which is preliminary data.</text>
</comment>
<gene>
    <name evidence="1" type="ORF">CEXT_293071</name>
</gene>
<reference evidence="1 2" key="1">
    <citation type="submission" date="2021-06" db="EMBL/GenBank/DDBJ databases">
        <title>Caerostris extrusa draft genome.</title>
        <authorList>
            <person name="Kono N."/>
            <person name="Arakawa K."/>
        </authorList>
    </citation>
    <scope>NUCLEOTIDE SEQUENCE [LARGE SCALE GENOMIC DNA]</scope>
</reference>
<dbReference type="EMBL" id="BPLR01016309">
    <property type="protein sequence ID" value="GIY82960.1"/>
    <property type="molecule type" value="Genomic_DNA"/>
</dbReference>
<keyword evidence="2" id="KW-1185">Reference proteome</keyword>
<organism evidence="1 2">
    <name type="scientific">Caerostris extrusa</name>
    <name type="common">Bark spider</name>
    <name type="synonym">Caerostris bankana</name>
    <dbReference type="NCBI Taxonomy" id="172846"/>
    <lineage>
        <taxon>Eukaryota</taxon>
        <taxon>Metazoa</taxon>
        <taxon>Ecdysozoa</taxon>
        <taxon>Arthropoda</taxon>
        <taxon>Chelicerata</taxon>
        <taxon>Arachnida</taxon>
        <taxon>Araneae</taxon>
        <taxon>Araneomorphae</taxon>
        <taxon>Entelegynae</taxon>
        <taxon>Araneoidea</taxon>
        <taxon>Araneidae</taxon>
        <taxon>Caerostris</taxon>
    </lineage>
</organism>